<proteinExistence type="predicted"/>
<feature type="transmembrane region" description="Helical" evidence="1">
    <location>
        <begin position="128"/>
        <end position="147"/>
    </location>
</feature>
<keyword evidence="1" id="KW-0472">Membrane</keyword>
<dbReference type="EMBL" id="RCHS01001116">
    <property type="protein sequence ID" value="RMX55172.1"/>
    <property type="molecule type" value="Genomic_DNA"/>
</dbReference>
<accession>A0A3M6UNG3</accession>
<keyword evidence="1" id="KW-1133">Transmembrane helix</keyword>
<gene>
    <name evidence="2" type="ORF">pdam_00018931</name>
</gene>
<evidence type="ECO:0000313" key="3">
    <source>
        <dbReference type="Proteomes" id="UP000275408"/>
    </source>
</evidence>
<keyword evidence="3" id="KW-1185">Reference proteome</keyword>
<name>A0A3M6UNG3_POCDA</name>
<feature type="transmembrane region" description="Helical" evidence="1">
    <location>
        <begin position="41"/>
        <end position="60"/>
    </location>
</feature>
<protein>
    <submittedName>
        <fullName evidence="2">Uncharacterized protein</fullName>
    </submittedName>
</protein>
<feature type="transmembrane region" description="Helical" evidence="1">
    <location>
        <begin position="66"/>
        <end position="86"/>
    </location>
</feature>
<feature type="transmembrane region" description="Helical" evidence="1">
    <location>
        <begin position="12"/>
        <end position="34"/>
    </location>
</feature>
<dbReference type="Proteomes" id="UP000275408">
    <property type="component" value="Unassembled WGS sequence"/>
</dbReference>
<organism evidence="2 3">
    <name type="scientific">Pocillopora damicornis</name>
    <name type="common">Cauliflower coral</name>
    <name type="synonym">Millepora damicornis</name>
    <dbReference type="NCBI Taxonomy" id="46731"/>
    <lineage>
        <taxon>Eukaryota</taxon>
        <taxon>Metazoa</taxon>
        <taxon>Cnidaria</taxon>
        <taxon>Anthozoa</taxon>
        <taxon>Hexacorallia</taxon>
        <taxon>Scleractinia</taxon>
        <taxon>Astrocoeniina</taxon>
        <taxon>Pocilloporidae</taxon>
        <taxon>Pocillopora</taxon>
    </lineage>
</organism>
<sequence>VHSVLKAFLFTLALADFGAGAIVHPLHAAVLMAMNRQKKRFVTLLILLWLLTIAGMSLPLWDRNSYNAFANAVLTLFLILTTAPYLKIYPSLKQQNGRLGVVNPRDAYSNHPQRTKFSCSVNRYKQTFYNMFHEFSAFILLFIAIHIKRVDKTLKMSLSNYNFGELFVEPIFVPLENS</sequence>
<comment type="caution">
    <text evidence="2">The sequence shown here is derived from an EMBL/GenBank/DDBJ whole genome shotgun (WGS) entry which is preliminary data.</text>
</comment>
<evidence type="ECO:0000256" key="1">
    <source>
        <dbReference type="SAM" id="Phobius"/>
    </source>
</evidence>
<feature type="non-terminal residue" evidence="2">
    <location>
        <position position="1"/>
    </location>
</feature>
<keyword evidence="1" id="KW-0812">Transmembrane</keyword>
<dbReference type="AlphaFoldDB" id="A0A3M6UNG3"/>
<evidence type="ECO:0000313" key="2">
    <source>
        <dbReference type="EMBL" id="RMX55172.1"/>
    </source>
</evidence>
<reference evidence="2 3" key="1">
    <citation type="journal article" date="2018" name="Sci. Rep.">
        <title>Comparative analysis of the Pocillopora damicornis genome highlights role of immune system in coral evolution.</title>
        <authorList>
            <person name="Cunning R."/>
            <person name="Bay R.A."/>
            <person name="Gillette P."/>
            <person name="Baker A.C."/>
            <person name="Traylor-Knowles N."/>
        </authorList>
    </citation>
    <scope>NUCLEOTIDE SEQUENCE [LARGE SCALE GENOMIC DNA]</scope>
    <source>
        <strain evidence="2">RSMAS</strain>
        <tissue evidence="2">Whole animal</tissue>
    </source>
</reference>